<dbReference type="Gene3D" id="1.10.530.10">
    <property type="match status" value="1"/>
</dbReference>
<feature type="domain" description="SH3b" evidence="2">
    <location>
        <begin position="161"/>
        <end position="230"/>
    </location>
</feature>
<evidence type="ECO:0000256" key="1">
    <source>
        <dbReference type="ARBA" id="ARBA00022801"/>
    </source>
</evidence>
<proteinExistence type="predicted"/>
<accession>A0AA42BRC5</accession>
<evidence type="ECO:0000313" key="4">
    <source>
        <dbReference type="Proteomes" id="UP001156102"/>
    </source>
</evidence>
<dbReference type="PANTHER" id="PTHR33308:SF10">
    <property type="entry name" value="EXO-GLUCOSAMINIDASE LYTG"/>
    <property type="match status" value="1"/>
</dbReference>
<gene>
    <name evidence="3" type="ORF">NK662_19885</name>
</gene>
<keyword evidence="4" id="KW-1185">Reference proteome</keyword>
<evidence type="ECO:0000259" key="2">
    <source>
        <dbReference type="PROSITE" id="PS51781"/>
    </source>
</evidence>
<dbReference type="AlphaFoldDB" id="A0AA42BRC5"/>
<dbReference type="SMART" id="SM00287">
    <property type="entry name" value="SH3b"/>
    <property type="match status" value="2"/>
</dbReference>
<dbReference type="Gene3D" id="2.30.30.40">
    <property type="entry name" value="SH3 Domains"/>
    <property type="match status" value="2"/>
</dbReference>
<dbReference type="Proteomes" id="UP001156102">
    <property type="component" value="Unassembled WGS sequence"/>
</dbReference>
<dbReference type="InterPro" id="IPR002901">
    <property type="entry name" value="MGlyc_endo_b_GlcNAc-like_dom"/>
</dbReference>
<dbReference type="RefSeq" id="WP_254760705.1">
    <property type="nucleotide sequence ID" value="NZ_JANCLT010000014.1"/>
</dbReference>
<protein>
    <submittedName>
        <fullName evidence="3">Glucosaminidase domain-containing protein</fullName>
    </submittedName>
</protein>
<dbReference type="PROSITE" id="PS51781">
    <property type="entry name" value="SH3B"/>
    <property type="match status" value="1"/>
</dbReference>
<dbReference type="InterPro" id="IPR003646">
    <property type="entry name" value="SH3-like_bac-type"/>
</dbReference>
<evidence type="ECO:0000313" key="3">
    <source>
        <dbReference type="EMBL" id="MCP8970782.1"/>
    </source>
</evidence>
<name>A0AA42BRC5_9BACI</name>
<dbReference type="Pfam" id="PF08239">
    <property type="entry name" value="SH3_3"/>
    <property type="match status" value="1"/>
</dbReference>
<dbReference type="InterPro" id="IPR051056">
    <property type="entry name" value="Glycosyl_Hydrolase_73"/>
</dbReference>
<comment type="caution">
    <text evidence="3">The sequence shown here is derived from an EMBL/GenBank/DDBJ whole genome shotgun (WGS) entry which is preliminary data.</text>
</comment>
<reference evidence="3" key="1">
    <citation type="submission" date="2022-07" db="EMBL/GenBank/DDBJ databases">
        <authorList>
            <person name="Li W.-J."/>
            <person name="Deng Q.-Q."/>
        </authorList>
    </citation>
    <scope>NUCLEOTIDE SEQUENCE</scope>
    <source>
        <strain evidence="3">SYSU M60031</strain>
    </source>
</reference>
<dbReference type="Gene3D" id="4.10.80.30">
    <property type="entry name" value="DNA polymerase, domain 6"/>
    <property type="match status" value="1"/>
</dbReference>
<keyword evidence="1" id="KW-0378">Hydrolase</keyword>
<dbReference type="GO" id="GO:0004040">
    <property type="term" value="F:amidase activity"/>
    <property type="evidence" value="ECO:0007669"/>
    <property type="project" value="InterPro"/>
</dbReference>
<dbReference type="SMART" id="SM00047">
    <property type="entry name" value="LYZ2"/>
    <property type="match status" value="1"/>
</dbReference>
<organism evidence="3 4">
    <name type="scientific">Ectobacillus ponti</name>
    <dbReference type="NCBI Taxonomy" id="2961894"/>
    <lineage>
        <taxon>Bacteria</taxon>
        <taxon>Bacillati</taxon>
        <taxon>Bacillota</taxon>
        <taxon>Bacilli</taxon>
        <taxon>Bacillales</taxon>
        <taxon>Bacillaceae</taxon>
        <taxon>Ectobacillus</taxon>
    </lineage>
</organism>
<dbReference type="EMBL" id="JANCLT010000014">
    <property type="protein sequence ID" value="MCP8970782.1"/>
    <property type="molecule type" value="Genomic_DNA"/>
</dbReference>
<dbReference type="PANTHER" id="PTHR33308">
    <property type="entry name" value="PEPTIDOGLYCAN HYDROLASE FLGJ"/>
    <property type="match status" value="1"/>
</dbReference>
<dbReference type="Pfam" id="PF01832">
    <property type="entry name" value="Glucosaminidase"/>
    <property type="match status" value="1"/>
</dbReference>
<sequence>MATETQAFIDRIAPFAVENQNKYGILASLTIAQAILESGWGRSVLATQANNLFGIKGTGPAGSFTIETTDYRDGQPYQDTAVFRKYNSWQESIEDHAKFLQAPRYQAIIGEADYKTAARKMQTAGYTTDPAYPDNLIRLIEQYQLSRYDAPRVSAGPATQQETGVVTVLVDALNLRSGPGLQYPVLRTLAKGTRWKVYGSPVHGWYNLGGDQWCSAGAAYVSFSPSPPAPSAPKSIGIVEILTDLNLRRGPGTQFDIIRILRPGERYVVFTSSNGWYNLGGNQWCSAGTQYVRFIPT</sequence>